<organism evidence="4 5">
    <name type="scientific">Methermicoccus shengliensis</name>
    <dbReference type="NCBI Taxonomy" id="660064"/>
    <lineage>
        <taxon>Archaea</taxon>
        <taxon>Methanobacteriati</taxon>
        <taxon>Methanobacteriota</taxon>
        <taxon>Stenosarchaea group</taxon>
        <taxon>Methanomicrobia</taxon>
        <taxon>Methanosarcinales</taxon>
        <taxon>Methermicoccaceae</taxon>
        <taxon>Methermicoccus</taxon>
    </lineage>
</organism>
<dbReference type="AlphaFoldDB" id="A0A832RTB3"/>
<keyword evidence="2" id="KW-0813">Transport</keyword>
<dbReference type="PANTHER" id="PTHR37170:SF1">
    <property type="entry name" value="GLUTAREDOXIN-LIKE PROTEIN"/>
    <property type="match status" value="1"/>
</dbReference>
<dbReference type="InterPro" id="IPR011903">
    <property type="entry name" value="TON_0319-like"/>
</dbReference>
<evidence type="ECO:0000313" key="5">
    <source>
        <dbReference type="Proteomes" id="UP000600363"/>
    </source>
</evidence>
<accession>A0A832RTB3</accession>
<evidence type="ECO:0000313" key="4">
    <source>
        <dbReference type="EMBL" id="HIH69820.1"/>
    </source>
</evidence>
<reference evidence="4" key="1">
    <citation type="journal article" date="2020" name="bioRxiv">
        <title>A rank-normalized archaeal taxonomy based on genome phylogeny resolves widespread incomplete and uneven classifications.</title>
        <authorList>
            <person name="Rinke C."/>
            <person name="Chuvochina M."/>
            <person name="Mussig A.J."/>
            <person name="Chaumeil P.-A."/>
            <person name="Waite D.W."/>
            <person name="Whitman W.B."/>
            <person name="Parks D.H."/>
            <person name="Hugenholtz P."/>
        </authorList>
    </citation>
    <scope>NUCLEOTIDE SEQUENCE</scope>
    <source>
        <strain evidence="4">UBA12518</strain>
    </source>
</reference>
<name>A0A832RTB3_9EURY</name>
<dbReference type="Gene3D" id="3.40.30.10">
    <property type="entry name" value="Glutaredoxin"/>
    <property type="match status" value="2"/>
</dbReference>
<evidence type="ECO:0000259" key="3">
    <source>
        <dbReference type="Pfam" id="PF13192"/>
    </source>
</evidence>
<protein>
    <submittedName>
        <fullName evidence="4">Glutaredoxin</fullName>
    </submittedName>
</protein>
<dbReference type="PROSITE" id="PS51354">
    <property type="entry name" value="GLUTAREDOXIN_2"/>
    <property type="match status" value="1"/>
</dbReference>
<sequence>MLDTKTRNMVAERLSAIEAPVRITMFTQETECAHCGEAREMVQDVCSLSDRVSLRVLDFVEDGKEAERLKVDKIPATLVHGEREYGVRFFGVPSGYELDALLDAIVSVSRGRGRVEFPEEVLEVLEKLREPVHIQVFTAPTCPNCPEMVKLAHRLAVASEHITSDMIDVLEFPYYLQRYSIWGVPKTVINEKLEFVGRADVLDVVKKLEML</sequence>
<comment type="caution">
    <text evidence="4">The sequence shown here is derived from an EMBL/GenBank/DDBJ whole genome shotgun (WGS) entry which is preliminary data.</text>
</comment>
<evidence type="ECO:0000256" key="2">
    <source>
        <dbReference type="ARBA" id="ARBA00022982"/>
    </source>
</evidence>
<comment type="similarity">
    <text evidence="1">Belongs to the glutaredoxin family.</text>
</comment>
<dbReference type="Pfam" id="PF13192">
    <property type="entry name" value="Thioredoxin_3"/>
    <property type="match status" value="1"/>
</dbReference>
<dbReference type="RefSeq" id="WP_052353168.1">
    <property type="nucleotide sequence ID" value="NZ_DUIH01000013.1"/>
</dbReference>
<dbReference type="Proteomes" id="UP000600363">
    <property type="component" value="Unassembled WGS sequence"/>
</dbReference>
<feature type="domain" description="Thioredoxin-like fold" evidence="3">
    <location>
        <begin position="133"/>
        <end position="203"/>
    </location>
</feature>
<dbReference type="EMBL" id="DUIH01000013">
    <property type="protein sequence ID" value="HIH69820.1"/>
    <property type="molecule type" value="Genomic_DNA"/>
</dbReference>
<dbReference type="InterPro" id="IPR036249">
    <property type="entry name" value="Thioredoxin-like_sf"/>
</dbReference>
<evidence type="ECO:0000256" key="1">
    <source>
        <dbReference type="ARBA" id="ARBA00007787"/>
    </source>
</evidence>
<gene>
    <name evidence="4" type="ORF">HA299_04275</name>
</gene>
<dbReference type="NCBIfam" id="TIGR02187">
    <property type="entry name" value="PDO_seleno_TRX"/>
    <property type="match status" value="1"/>
</dbReference>
<proteinExistence type="inferred from homology"/>
<keyword evidence="2" id="KW-0249">Electron transport</keyword>
<dbReference type="CDD" id="cd02973">
    <property type="entry name" value="TRX_GRX_like"/>
    <property type="match status" value="1"/>
</dbReference>
<dbReference type="SUPFAM" id="SSF52833">
    <property type="entry name" value="Thioredoxin-like"/>
    <property type="match status" value="2"/>
</dbReference>
<dbReference type="PANTHER" id="PTHR37170">
    <property type="entry name" value="GLUTAREDOXIN-RELATED"/>
    <property type="match status" value="1"/>
</dbReference>
<dbReference type="InterPro" id="IPR012336">
    <property type="entry name" value="Thioredoxin-like_fold"/>
</dbReference>